<protein>
    <submittedName>
        <fullName evidence="1">Uncharacterized protein</fullName>
    </submittedName>
</protein>
<dbReference type="AlphaFoldDB" id="A0A1T4M754"/>
<dbReference type="GeneID" id="303367037"/>
<accession>A0A1T4M754</accession>
<organism evidence="1 2">
    <name type="scientific">Treponema berlinense</name>
    <dbReference type="NCBI Taxonomy" id="225004"/>
    <lineage>
        <taxon>Bacteria</taxon>
        <taxon>Pseudomonadati</taxon>
        <taxon>Spirochaetota</taxon>
        <taxon>Spirochaetia</taxon>
        <taxon>Spirochaetales</taxon>
        <taxon>Treponemataceae</taxon>
        <taxon>Treponema</taxon>
    </lineage>
</organism>
<proteinExistence type="predicted"/>
<keyword evidence="2" id="KW-1185">Reference proteome</keyword>
<evidence type="ECO:0000313" key="2">
    <source>
        <dbReference type="Proteomes" id="UP000190395"/>
    </source>
</evidence>
<dbReference type="Proteomes" id="UP000190395">
    <property type="component" value="Unassembled WGS sequence"/>
</dbReference>
<evidence type="ECO:0000313" key="1">
    <source>
        <dbReference type="EMBL" id="SJZ62618.1"/>
    </source>
</evidence>
<dbReference type="OrthoDB" id="360179at2"/>
<gene>
    <name evidence="1" type="ORF">SAMN02745152_00777</name>
</gene>
<sequence length="135" mass="15219">MSDTSKFLADIQRIKKHVRADNGGKYDGRKVCEQISSLFASSNRNAGDLARSIADYWLNSYIFASADVENEPSQENIDRITVFQNFLDGDSDEDYSILTGDDWETLKDFCDDEAENLDLDSLQNFMSIILDNGAL</sequence>
<dbReference type="STRING" id="225004.SAMN02745152_00777"/>
<reference evidence="1 2" key="1">
    <citation type="submission" date="2017-02" db="EMBL/GenBank/DDBJ databases">
        <authorList>
            <person name="Peterson S.W."/>
        </authorList>
    </citation>
    <scope>NUCLEOTIDE SEQUENCE [LARGE SCALE GENOMIC DNA]</scope>
    <source>
        <strain evidence="1 2">ATCC BAA-909</strain>
    </source>
</reference>
<dbReference type="EMBL" id="FUXC01000003">
    <property type="protein sequence ID" value="SJZ62618.1"/>
    <property type="molecule type" value="Genomic_DNA"/>
</dbReference>
<dbReference type="RefSeq" id="WP_078930529.1">
    <property type="nucleotide sequence ID" value="NZ_CAMCOW010000090.1"/>
</dbReference>
<name>A0A1T4M754_9SPIR</name>